<keyword evidence="1" id="KW-1133">Transmembrane helix</keyword>
<evidence type="ECO:0000313" key="3">
    <source>
        <dbReference type="Proteomes" id="UP001595851"/>
    </source>
</evidence>
<sequence>MIVAGIALLGIVLTALVALMVDAMGWKGALSTWSLALLMTALIVGGLLLIEAGMTS</sequence>
<dbReference type="RefSeq" id="WP_379526697.1">
    <property type="nucleotide sequence ID" value="NZ_JBHSBI010000002.1"/>
</dbReference>
<evidence type="ECO:0000256" key="1">
    <source>
        <dbReference type="SAM" id="Phobius"/>
    </source>
</evidence>
<keyword evidence="1" id="KW-0472">Membrane</keyword>
<gene>
    <name evidence="2" type="ORF">ACFOY2_04945</name>
</gene>
<dbReference type="EMBL" id="JBHSBI010000002">
    <property type="protein sequence ID" value="MFC4006556.1"/>
    <property type="molecule type" value="Genomic_DNA"/>
</dbReference>
<protein>
    <recommendedName>
        <fullName evidence="4">Major facilitator superfamily (MFS) profile domain-containing protein</fullName>
    </recommendedName>
</protein>
<accession>A0ABV8FXX7</accession>
<organism evidence="2 3">
    <name type="scientific">Nonomuraea purpurea</name>
    <dbReference type="NCBI Taxonomy" id="1849276"/>
    <lineage>
        <taxon>Bacteria</taxon>
        <taxon>Bacillati</taxon>
        <taxon>Actinomycetota</taxon>
        <taxon>Actinomycetes</taxon>
        <taxon>Streptosporangiales</taxon>
        <taxon>Streptosporangiaceae</taxon>
        <taxon>Nonomuraea</taxon>
    </lineage>
</organism>
<keyword evidence="1" id="KW-0812">Transmembrane</keyword>
<proteinExistence type="predicted"/>
<comment type="caution">
    <text evidence="2">The sequence shown here is derived from an EMBL/GenBank/DDBJ whole genome shotgun (WGS) entry which is preliminary data.</text>
</comment>
<name>A0ABV8FXX7_9ACTN</name>
<evidence type="ECO:0008006" key="4">
    <source>
        <dbReference type="Google" id="ProtNLM"/>
    </source>
</evidence>
<evidence type="ECO:0000313" key="2">
    <source>
        <dbReference type="EMBL" id="MFC4006556.1"/>
    </source>
</evidence>
<feature type="transmembrane region" description="Helical" evidence="1">
    <location>
        <begin position="33"/>
        <end position="50"/>
    </location>
</feature>
<reference evidence="3" key="1">
    <citation type="journal article" date="2019" name="Int. J. Syst. Evol. Microbiol.">
        <title>The Global Catalogue of Microorganisms (GCM) 10K type strain sequencing project: providing services to taxonomists for standard genome sequencing and annotation.</title>
        <authorList>
            <consortium name="The Broad Institute Genomics Platform"/>
            <consortium name="The Broad Institute Genome Sequencing Center for Infectious Disease"/>
            <person name="Wu L."/>
            <person name="Ma J."/>
        </authorList>
    </citation>
    <scope>NUCLEOTIDE SEQUENCE [LARGE SCALE GENOMIC DNA]</scope>
    <source>
        <strain evidence="3">TBRC 1276</strain>
    </source>
</reference>
<dbReference type="Proteomes" id="UP001595851">
    <property type="component" value="Unassembled WGS sequence"/>
</dbReference>
<keyword evidence="3" id="KW-1185">Reference proteome</keyword>